<protein>
    <submittedName>
        <fullName evidence="2">TniQ family protein</fullName>
    </submittedName>
</protein>
<gene>
    <name evidence="2" type="ORF">FGF04_28960</name>
</gene>
<evidence type="ECO:0000313" key="3">
    <source>
        <dbReference type="Proteomes" id="UP000324965"/>
    </source>
</evidence>
<feature type="domain" description="TniQ" evidence="1">
    <location>
        <begin position="10"/>
        <end position="153"/>
    </location>
</feature>
<name>A0A5B0APU0_9ACTN</name>
<keyword evidence="3" id="KW-1185">Reference proteome</keyword>
<evidence type="ECO:0000313" key="2">
    <source>
        <dbReference type="EMBL" id="KAA0930575.1"/>
    </source>
</evidence>
<sequence length="364" mass="40471">MPTSLRRLALVPDPYPGESLLSWVDALAGLNQISRLQAMRFAAFIRPGGSSYYPSEYFVAHLPTEAMARVRVTTGLSATQLRRMTLMHYTDGVLPPPPISDPRAVAAWLKRLHLVHPVSSRACPACLEESGGRWPLRWRLIWSFACARHRVFLLSTCQGCGKGLHQVLPDPRSLAMCGQYKGDHPGNTCLRSIWHMRPPQLLDPHLLECQRRLNELVDHPHRQGTQSILRTLRLALENIRINYDEAPSLPDTDVILHRRWHNHDGALWYADDPLLMAAFIKVATLGGLSTSQDSAKQADMASWSTDGFPQLYTDGPPVNRFGGKCRAIACPSWVPPGQGYVAYAKDEPYVLCSAHVDHAVAPGG</sequence>
<dbReference type="EMBL" id="VDFC01000047">
    <property type="protein sequence ID" value="KAA0930575.1"/>
    <property type="molecule type" value="Genomic_DNA"/>
</dbReference>
<dbReference type="RefSeq" id="WP_149514253.1">
    <property type="nucleotide sequence ID" value="NZ_VDFC01000047.1"/>
</dbReference>
<reference evidence="2 3" key="1">
    <citation type="submission" date="2019-05" db="EMBL/GenBank/DDBJ databases">
        <authorList>
            <person name="Hariharan J."/>
            <person name="Choudoir M.J."/>
            <person name="Diebold P."/>
            <person name="Panke-Buisse K."/>
            <person name="Buckley D.H."/>
        </authorList>
    </citation>
    <scope>NUCLEOTIDE SEQUENCE [LARGE SCALE GENOMIC DNA]</scope>
    <source>
        <strain evidence="2 3">SUN51</strain>
    </source>
</reference>
<dbReference type="InterPro" id="IPR009492">
    <property type="entry name" value="TniQ"/>
</dbReference>
<dbReference type="Pfam" id="PF06527">
    <property type="entry name" value="TniQ"/>
    <property type="match status" value="1"/>
</dbReference>
<organism evidence="2 3">
    <name type="scientific">Streptomyces apricus</name>
    <dbReference type="NCBI Taxonomy" id="1828112"/>
    <lineage>
        <taxon>Bacteria</taxon>
        <taxon>Bacillati</taxon>
        <taxon>Actinomycetota</taxon>
        <taxon>Actinomycetes</taxon>
        <taxon>Kitasatosporales</taxon>
        <taxon>Streptomycetaceae</taxon>
        <taxon>Streptomyces</taxon>
    </lineage>
</organism>
<comment type="caution">
    <text evidence="2">The sequence shown here is derived from an EMBL/GenBank/DDBJ whole genome shotgun (WGS) entry which is preliminary data.</text>
</comment>
<dbReference type="AlphaFoldDB" id="A0A5B0APU0"/>
<dbReference type="OrthoDB" id="3874088at2"/>
<dbReference type="Proteomes" id="UP000324965">
    <property type="component" value="Unassembled WGS sequence"/>
</dbReference>
<accession>A0A5B0APU0</accession>
<evidence type="ECO:0000259" key="1">
    <source>
        <dbReference type="Pfam" id="PF06527"/>
    </source>
</evidence>
<proteinExistence type="predicted"/>